<reference evidence="4 5" key="2">
    <citation type="journal article" date="2010" name="Stand. Genomic Sci.">
        <title>Complete genome sequence of Xylanimonas cellulosilytica type strain (XIL07).</title>
        <authorList>
            <person name="Foster B."/>
            <person name="Pukall R."/>
            <person name="Abt B."/>
            <person name="Nolan M."/>
            <person name="Glavina Del Rio T."/>
            <person name="Chen F."/>
            <person name="Lucas S."/>
            <person name="Tice H."/>
            <person name="Pitluck S."/>
            <person name="Cheng J.-F."/>
            <person name="Chertkov O."/>
            <person name="Brettin T."/>
            <person name="Han C."/>
            <person name="Detter J.C."/>
            <person name="Bruce D."/>
            <person name="Goodwin L."/>
            <person name="Ivanova N."/>
            <person name="Mavromatis K."/>
            <person name="Pati A."/>
            <person name="Mikhailova N."/>
            <person name="Chen A."/>
            <person name="Palaniappan K."/>
            <person name="Land M."/>
            <person name="Hauser L."/>
            <person name="Chang Y.-J."/>
            <person name="Jeffries C.D."/>
            <person name="Chain P."/>
            <person name="Rohde M."/>
            <person name="Goeker M."/>
            <person name="Bristow J."/>
            <person name="Eisen J.A."/>
            <person name="Markowitz V."/>
            <person name="Hugenholtz P."/>
            <person name="Kyrpides N.C."/>
            <person name="Klenk H.-P."/>
            <person name="Lapidus A."/>
        </authorList>
    </citation>
    <scope>NUCLEOTIDE SEQUENCE [LARGE SCALE GENOMIC DNA]</scope>
    <source>
        <strain evidence="5">DSM 15894 / CECT 5975 / LMG 20990 / XIL07</strain>
    </source>
</reference>
<dbReference type="OrthoDB" id="9767864at2"/>
<dbReference type="PANTHER" id="PTHR35861:SF1">
    <property type="entry name" value="PHAGE TAIL SHEATH PROTEIN"/>
    <property type="match status" value="1"/>
</dbReference>
<organism evidence="4 5">
    <name type="scientific">Xylanimonas cellulosilytica (strain DSM 15894 / JCM 12276 / CECT 5975 / KCTC 9989 / LMG 20990 / NBRC 107835 / XIL07)</name>
    <dbReference type="NCBI Taxonomy" id="446471"/>
    <lineage>
        <taxon>Bacteria</taxon>
        <taxon>Bacillati</taxon>
        <taxon>Actinomycetota</taxon>
        <taxon>Actinomycetes</taxon>
        <taxon>Micrococcales</taxon>
        <taxon>Promicromonosporaceae</taxon>
        <taxon>Xylanimonas</taxon>
    </lineage>
</organism>
<dbReference type="STRING" id="446471.Xcel_1960"/>
<dbReference type="RefSeq" id="WP_012878721.1">
    <property type="nucleotide sequence ID" value="NC_013530.1"/>
</dbReference>
<dbReference type="Gene3D" id="3.40.50.11780">
    <property type="match status" value="2"/>
</dbReference>
<dbReference type="Proteomes" id="UP000002255">
    <property type="component" value="Chromosome"/>
</dbReference>
<gene>
    <name evidence="4" type="ordered locus">Xcel_1960</name>
</gene>
<name>D1BTK0_XYLCX</name>
<dbReference type="Pfam" id="PF04984">
    <property type="entry name" value="Phage_sheath_1"/>
    <property type="match status" value="1"/>
</dbReference>
<dbReference type="PANTHER" id="PTHR35861">
    <property type="match status" value="1"/>
</dbReference>
<comment type="similarity">
    <text evidence="1">Belongs to the myoviridae tail sheath protein family.</text>
</comment>
<dbReference type="EMBL" id="CP001821">
    <property type="protein sequence ID" value="ACZ30979.1"/>
    <property type="molecule type" value="Genomic_DNA"/>
</dbReference>
<dbReference type="InterPro" id="IPR035089">
    <property type="entry name" value="Phage_sheath_subtilisin"/>
</dbReference>
<dbReference type="eggNOG" id="COG3497">
    <property type="taxonomic scope" value="Bacteria"/>
</dbReference>
<evidence type="ECO:0000313" key="5">
    <source>
        <dbReference type="Proteomes" id="UP000002255"/>
    </source>
</evidence>
<evidence type="ECO:0000259" key="2">
    <source>
        <dbReference type="Pfam" id="PF04984"/>
    </source>
</evidence>
<dbReference type="AlphaFoldDB" id="D1BTK0"/>
<sequence>MPEYLAPGVYVEEVDTGSKPIEGVSTSTSGIVGVAERGPLDVPVLVTSSGDYVRWFGGKLDPLAFAGHQYLPHAVEGFFTNGGKRAYVVRVAGDGATHAASPLFHAGAVSSTPTVLVRPAGEGTGTAATPPALVVLGGSNLAESDWVRVGDGSGAEFRRLAADPDGDTTLVPLALPLARSHDAGTPVAEHTRAVLPVDFTTAGPTETGDTQLVVEGDHTDVAALVANLAGDTVRYVEIGTDAGLDVAEYRRVTTWTGPTITSTTTSTLRLGLDAPLDQPWPAGVVVSQVDLSAAAEHDTTVGLATAGSGLLFVDDRNGNLDTRSNLVVVDDGPNGELRRLGELSELDVVLPTGRHDVGDLVQAVRFPADRALAAATGAVLTLGAREAQGLVPGQRIVLDPGGTPQNLTVVAISGDDVTVTPAPTATSVGLTVVPIAKTTTAAALAGAKVLALDDRLGLAEGDVVRVGTGSTAQLVTIQSLPALTGVAPDAGNVVVWPGVAAPVPRGTEIGLPGTPAPVAGRQTTSIAVASVAGDDSLYVTDGSAFAAGETIRVLAGRRATYDRLALPASAADVEALTLEASPLARSHPAGSVVIGREPLVTVQALDPGAWGNRLRVSVENEPTGLVASTTLVTPVVDATTIRLASPAGVQAGTVLELFDPVTGASLGDPVKVDAIDRAAGTITLAGTGLTAAQQLAGAVVRSREFRLTVRLLRQPDPAVPSRDQQPIDVEVFRHLSLDPRHSGYLERVVGAIDGPLRTWDHRPEGSSLYVRVRDLGDDVAKHRVRLGPETLVDLLPDGRRVPAQLRLEDVSGSDALSSVTDGTYLGQDDADPDLRTGLQSLRNVEDVSLVAIPGQAGAALQQGVIDHCELMRYRFAVLDSTPEPNDTIADAQTQRQQFDTKYASLYYPWLSIPEPFPANLADVHDYAIPPSGHVLGVFARTDVTRGVHKAPANEIVQGITGLRRKVNRAEHDILNPYPTNINVIRDFREESRGIRVYGGRVLTSDPDWKYVNVRRLLIFIEASLDRGLQWVVFEPNADPLWARVRRVVSNFLTTVWRSGALEGTKVEEAYFVRCDRTTMTQTDIDNGRLIVQIGVAPVKPAEFVILRIGLWTAHANT</sequence>
<evidence type="ECO:0000259" key="3">
    <source>
        <dbReference type="Pfam" id="PF17482"/>
    </source>
</evidence>
<evidence type="ECO:0000313" key="4">
    <source>
        <dbReference type="EMBL" id="ACZ30979.1"/>
    </source>
</evidence>
<protein>
    <submittedName>
        <fullName evidence="4">Tail sheath protein</fullName>
    </submittedName>
</protein>
<feature type="domain" description="Tail sheath protein C-terminal" evidence="3">
    <location>
        <begin position="1003"/>
        <end position="1108"/>
    </location>
</feature>
<dbReference type="InterPro" id="IPR020287">
    <property type="entry name" value="Tail_sheath_C"/>
</dbReference>
<keyword evidence="5" id="KW-1185">Reference proteome</keyword>
<dbReference type="InterPro" id="IPR052042">
    <property type="entry name" value="Tail_sheath_structural"/>
</dbReference>
<proteinExistence type="inferred from homology"/>
<accession>D1BTK0</accession>
<evidence type="ECO:0000256" key="1">
    <source>
        <dbReference type="ARBA" id="ARBA00008005"/>
    </source>
</evidence>
<reference evidence="5" key="1">
    <citation type="submission" date="2009-11" db="EMBL/GenBank/DDBJ databases">
        <title>The complete chromosome of Xylanimonas cellulosilytica DSM 15894.</title>
        <authorList>
            <consortium name="US DOE Joint Genome Institute (JGI-PGF)"/>
            <person name="Lucas S."/>
            <person name="Copeland A."/>
            <person name="Lapidus A."/>
            <person name="Glavina del Rio T."/>
            <person name="Dalin E."/>
            <person name="Tice H."/>
            <person name="Bruce D."/>
            <person name="Goodwin L."/>
            <person name="Pitluck S."/>
            <person name="Kyrpides N."/>
            <person name="Mavromatis K."/>
            <person name="Ivanova N."/>
            <person name="Mikhailova N."/>
            <person name="Foster B."/>
            <person name="Clum A."/>
            <person name="Brettin T."/>
            <person name="Detter J.C."/>
            <person name="Han C."/>
            <person name="Larimer F."/>
            <person name="Land M."/>
            <person name="Hauser L."/>
            <person name="Markowitz V."/>
            <person name="Cheng J.F."/>
            <person name="Hugenholtz P."/>
            <person name="Woyke T."/>
            <person name="Wu D."/>
            <person name="Gehrich-Schroeter G."/>
            <person name="Schneider S."/>
            <person name="Pukall S.R."/>
            <person name="Klenk H.P."/>
            <person name="Eisen J.A."/>
        </authorList>
    </citation>
    <scope>NUCLEOTIDE SEQUENCE [LARGE SCALE GENOMIC DNA]</scope>
    <source>
        <strain evidence="5">DSM 15894 / CECT 5975 / LMG 20990 / XIL07</strain>
    </source>
</reference>
<feature type="domain" description="Tail sheath protein subtilisin-like" evidence="2">
    <location>
        <begin position="837"/>
        <end position="999"/>
    </location>
</feature>
<dbReference type="HOGENOM" id="CLU_009303_1_0_11"/>
<dbReference type="KEGG" id="xce:Xcel_1960"/>
<dbReference type="Pfam" id="PF17482">
    <property type="entry name" value="Phage_sheath_1C"/>
    <property type="match status" value="1"/>
</dbReference>